<dbReference type="Pfam" id="PF21360">
    <property type="entry name" value="PylC-like_N"/>
    <property type="match status" value="1"/>
</dbReference>
<dbReference type="InterPro" id="IPR048764">
    <property type="entry name" value="PylC_N"/>
</dbReference>
<accession>A0A9D8KJD8</accession>
<proteinExistence type="predicted"/>
<evidence type="ECO:0000259" key="2">
    <source>
        <dbReference type="PROSITE" id="PS50975"/>
    </source>
</evidence>
<dbReference type="Proteomes" id="UP000809273">
    <property type="component" value="Unassembled WGS sequence"/>
</dbReference>
<evidence type="ECO:0000256" key="1">
    <source>
        <dbReference type="PROSITE-ProRule" id="PRU00409"/>
    </source>
</evidence>
<organism evidence="3 4">
    <name type="scientific">Candidatus Zymogenus saltonus</name>
    <dbReference type="NCBI Taxonomy" id="2844893"/>
    <lineage>
        <taxon>Bacteria</taxon>
        <taxon>Deltaproteobacteria</taxon>
        <taxon>Candidatus Zymogenia</taxon>
        <taxon>Candidatus Zymogeniales</taxon>
        <taxon>Candidatus Zymogenaceae</taxon>
        <taxon>Candidatus Zymogenus</taxon>
    </lineage>
</organism>
<dbReference type="EMBL" id="JAFGIX010000080">
    <property type="protein sequence ID" value="MBN1574481.1"/>
    <property type="molecule type" value="Genomic_DNA"/>
</dbReference>
<dbReference type="PROSITE" id="PS50975">
    <property type="entry name" value="ATP_GRASP"/>
    <property type="match status" value="1"/>
</dbReference>
<sequence>MAEAIHVLITGVGGDFGQALVKALRLSKKPIKIYGCDCDVKGVGSVFVDSFHVVPTAHNPSYIDTLQNLCDTYKIDAVIPGTEIEMYTLSEIGDPPMLNGRIPVICQESEWLNKYGDKLTCMQALKGRIELAPFADVSNSQSLDELIKETDFPIVIKLRRSSGSRFLKIVNDDKELVLAKKEADSKIAQAFIDDSEGEFSVGVFVCDGFTTAIAYERDLGPSGASWFAETSSDKSVIDYALRIASLTGLKGSANIQVRKSSKGVRLLEINPRFSSLVAARAACGFIDLEWSLELALGIEPKKPDLPYKKIKFCRFLHELIDFGDGFTPIEEWSPR</sequence>
<dbReference type="SUPFAM" id="SSF56059">
    <property type="entry name" value="Glutathione synthetase ATP-binding domain-like"/>
    <property type="match status" value="1"/>
</dbReference>
<feature type="domain" description="ATP-grasp" evidence="2">
    <location>
        <begin position="121"/>
        <end position="296"/>
    </location>
</feature>
<dbReference type="InterPro" id="IPR013815">
    <property type="entry name" value="ATP_grasp_subdomain_1"/>
</dbReference>
<keyword evidence="1" id="KW-0547">Nucleotide-binding</keyword>
<evidence type="ECO:0000313" key="4">
    <source>
        <dbReference type="Proteomes" id="UP000809273"/>
    </source>
</evidence>
<protein>
    <submittedName>
        <fullName evidence="3">ATP-grasp domain-containing protein</fullName>
    </submittedName>
</protein>
<name>A0A9D8KJD8_9DELT</name>
<reference evidence="3" key="2">
    <citation type="submission" date="2021-01" db="EMBL/GenBank/DDBJ databases">
        <authorList>
            <person name="Hahn C.R."/>
            <person name="Youssef N.H."/>
            <person name="Elshahed M."/>
        </authorList>
    </citation>
    <scope>NUCLEOTIDE SEQUENCE</scope>
    <source>
        <strain evidence="3">Zod_Metabat.24</strain>
    </source>
</reference>
<comment type="caution">
    <text evidence="3">The sequence shown here is derived from an EMBL/GenBank/DDBJ whole genome shotgun (WGS) entry which is preliminary data.</text>
</comment>
<reference evidence="3" key="1">
    <citation type="journal article" date="2021" name="Environ. Microbiol.">
        <title>Genomic characterization of three novel Desulfobacterota classes expand the metabolic and phylogenetic diversity of the phylum.</title>
        <authorList>
            <person name="Murphy C.L."/>
            <person name="Biggerstaff J."/>
            <person name="Eichhorn A."/>
            <person name="Ewing E."/>
            <person name="Shahan R."/>
            <person name="Soriano D."/>
            <person name="Stewart S."/>
            <person name="VanMol K."/>
            <person name="Walker R."/>
            <person name="Walters P."/>
            <person name="Elshahed M.S."/>
            <person name="Youssef N.H."/>
        </authorList>
    </citation>
    <scope>NUCLEOTIDE SEQUENCE</scope>
    <source>
        <strain evidence="3">Zod_Metabat.24</strain>
    </source>
</reference>
<dbReference type="AlphaFoldDB" id="A0A9D8KJD8"/>
<dbReference type="GO" id="GO:0005524">
    <property type="term" value="F:ATP binding"/>
    <property type="evidence" value="ECO:0007669"/>
    <property type="project" value="UniProtKB-UniRule"/>
</dbReference>
<dbReference type="InterPro" id="IPR011761">
    <property type="entry name" value="ATP-grasp"/>
</dbReference>
<dbReference type="GO" id="GO:0046872">
    <property type="term" value="F:metal ion binding"/>
    <property type="evidence" value="ECO:0007669"/>
    <property type="project" value="InterPro"/>
</dbReference>
<dbReference type="Gene3D" id="3.40.50.20">
    <property type="match status" value="1"/>
</dbReference>
<gene>
    <name evidence="3" type="ORF">JW984_14890</name>
</gene>
<dbReference type="Pfam" id="PF15632">
    <property type="entry name" value="ATPgrasp_Ter"/>
    <property type="match status" value="1"/>
</dbReference>
<keyword evidence="1" id="KW-0067">ATP-binding</keyword>
<dbReference type="Gene3D" id="3.30.470.20">
    <property type="entry name" value="ATP-grasp fold, B domain"/>
    <property type="match status" value="1"/>
</dbReference>
<dbReference type="Gene3D" id="3.30.1490.20">
    <property type="entry name" value="ATP-grasp fold, A domain"/>
    <property type="match status" value="1"/>
</dbReference>
<evidence type="ECO:0000313" key="3">
    <source>
        <dbReference type="EMBL" id="MBN1574481.1"/>
    </source>
</evidence>